<feature type="transmembrane region" description="Helical" evidence="1">
    <location>
        <begin position="114"/>
        <end position="133"/>
    </location>
</feature>
<keyword evidence="1" id="KW-0472">Membrane</keyword>
<accession>A0A415RZP8</accession>
<keyword evidence="1" id="KW-0812">Transmembrane</keyword>
<gene>
    <name evidence="2" type="ORF">DWZ50_19070</name>
</gene>
<evidence type="ECO:0000256" key="1">
    <source>
        <dbReference type="SAM" id="Phobius"/>
    </source>
</evidence>
<dbReference type="RefSeq" id="WP_118445455.1">
    <property type="nucleotide sequence ID" value="NZ_JBCOVY010000142.1"/>
</dbReference>
<organism evidence="2 3">
    <name type="scientific">Mediterraneibacter gnavus</name>
    <name type="common">Ruminococcus gnavus</name>
    <dbReference type="NCBI Taxonomy" id="33038"/>
    <lineage>
        <taxon>Bacteria</taxon>
        <taxon>Bacillati</taxon>
        <taxon>Bacillota</taxon>
        <taxon>Clostridia</taxon>
        <taxon>Lachnospirales</taxon>
        <taxon>Lachnospiraceae</taxon>
        <taxon>Mediterraneibacter</taxon>
    </lineage>
</organism>
<dbReference type="InterPro" id="IPR011733">
    <property type="entry name" value="CHP02185_IM"/>
</dbReference>
<sequence length="195" mass="21390">MNSKWTGKDFGITAGISLVYFMITMVVMMSGALTPILWIFMPALIGFFTGIPYLYIVAKEAKPGVVFLMNLIVGVIYFIAGELSNLVIVTLIITTVLAEGVRKVGGYHNLKTTLFSHVIFSFGMFGNPLYIWVFPEYTVARATEEMSAEYATVMQNVAQIWMLPVMIAATVVLALVGSMLGKTVLKKQLSNAALI</sequence>
<feature type="transmembrane region" description="Helical" evidence="1">
    <location>
        <begin position="160"/>
        <end position="180"/>
    </location>
</feature>
<protein>
    <submittedName>
        <fullName evidence="2">Trep_Strep domain-containing protein</fullName>
    </submittedName>
</protein>
<reference evidence="2 3" key="1">
    <citation type="submission" date="2018-08" db="EMBL/GenBank/DDBJ databases">
        <title>A genome reference for cultivated species of the human gut microbiota.</title>
        <authorList>
            <person name="Zou Y."/>
            <person name="Xue W."/>
            <person name="Luo G."/>
        </authorList>
    </citation>
    <scope>NUCLEOTIDE SEQUENCE [LARGE SCALE GENOMIC DNA]</scope>
    <source>
        <strain evidence="2 3">AF33-12</strain>
    </source>
</reference>
<feature type="transmembrane region" description="Helical" evidence="1">
    <location>
        <begin position="12"/>
        <end position="30"/>
    </location>
</feature>
<evidence type="ECO:0000313" key="2">
    <source>
        <dbReference type="EMBL" id="RHM68224.1"/>
    </source>
</evidence>
<dbReference type="NCBIfam" id="TIGR02185">
    <property type="entry name" value="Trep_Strep"/>
    <property type="match status" value="1"/>
</dbReference>
<feature type="transmembrane region" description="Helical" evidence="1">
    <location>
        <begin position="36"/>
        <end position="56"/>
    </location>
</feature>
<proteinExistence type="predicted"/>
<dbReference type="AlphaFoldDB" id="A0A415RZP8"/>
<dbReference type="Pfam" id="PF09605">
    <property type="entry name" value="Trep_Strep"/>
    <property type="match status" value="1"/>
</dbReference>
<comment type="caution">
    <text evidence="2">The sequence shown here is derived from an EMBL/GenBank/DDBJ whole genome shotgun (WGS) entry which is preliminary data.</text>
</comment>
<dbReference type="EMBL" id="QRQE01000086">
    <property type="protein sequence ID" value="RHM68224.1"/>
    <property type="molecule type" value="Genomic_DNA"/>
</dbReference>
<evidence type="ECO:0000313" key="3">
    <source>
        <dbReference type="Proteomes" id="UP000285610"/>
    </source>
</evidence>
<name>A0A415RZP8_MEDGN</name>
<dbReference type="Proteomes" id="UP000285610">
    <property type="component" value="Unassembled WGS sequence"/>
</dbReference>
<keyword evidence="1" id="KW-1133">Transmembrane helix</keyword>